<keyword evidence="3" id="KW-0378">Hydrolase</keyword>
<evidence type="ECO:0000259" key="1">
    <source>
        <dbReference type="Pfam" id="PF07463"/>
    </source>
</evidence>
<dbReference type="InterPro" id="IPR010902">
    <property type="entry name" value="NUMOD4"/>
</dbReference>
<dbReference type="GO" id="GO:0004519">
    <property type="term" value="F:endonuclease activity"/>
    <property type="evidence" value="ECO:0007669"/>
    <property type="project" value="UniProtKB-KW"/>
</dbReference>
<dbReference type="Proteomes" id="UP001199642">
    <property type="component" value="Chromosome"/>
</dbReference>
<dbReference type="InterPro" id="IPR044925">
    <property type="entry name" value="His-Me_finger_sf"/>
</dbReference>
<dbReference type="Gene3D" id="3.90.75.20">
    <property type="match status" value="1"/>
</dbReference>
<reference evidence="3 4" key="1">
    <citation type="submission" date="2023-01" db="EMBL/GenBank/DDBJ databases">
        <title>Characterization of estradiol degrading bacteria Microbacterium sp. MZT7 and reveal degrading genes through genome analysis.</title>
        <authorList>
            <person name="Hao P."/>
            <person name="Gao Y."/>
        </authorList>
    </citation>
    <scope>NUCLEOTIDE SEQUENCE [LARGE SCALE GENOMIC DNA]</scope>
    <source>
        <strain evidence="3 4">MZT7</strain>
    </source>
</reference>
<keyword evidence="3" id="KW-0540">Nuclease</keyword>
<feature type="domain" description="NUMOD4" evidence="1">
    <location>
        <begin position="22"/>
        <end position="75"/>
    </location>
</feature>
<protein>
    <submittedName>
        <fullName evidence="3">NUMOD4 motif-containing HNH endonuclease</fullName>
    </submittedName>
</protein>
<feature type="domain" description="HNH nuclease" evidence="2">
    <location>
        <begin position="83"/>
        <end position="127"/>
    </location>
</feature>
<sequence>MTEIIMAIDPVAAHHRWIREFEEWRPVVGYEGKYEVSNLGRVRSLSRLSSSGRRVRGRMMGLRPHPRGYLQTTLTANGICETKKVHRLVLEAFVGPCPDGMESCHENGVRDDNRLSNLRWDTSLANAADRTAHGTQRGLAQTHCKRGHELVEPNLVRWHIKHTGRRLCAACNRAVKRLGTADGRMQALSDAFYAEIMKEAA</sequence>
<dbReference type="SUPFAM" id="SSF54060">
    <property type="entry name" value="His-Me finger endonucleases"/>
    <property type="match status" value="1"/>
</dbReference>
<evidence type="ECO:0000259" key="2">
    <source>
        <dbReference type="Pfam" id="PF13392"/>
    </source>
</evidence>
<evidence type="ECO:0000313" key="4">
    <source>
        <dbReference type="Proteomes" id="UP001199642"/>
    </source>
</evidence>
<name>A0ABY3RUT3_9MICO</name>
<proteinExistence type="predicted"/>
<dbReference type="EMBL" id="CP082781">
    <property type="protein sequence ID" value="UGS27597.1"/>
    <property type="molecule type" value="Genomic_DNA"/>
</dbReference>
<dbReference type="InterPro" id="IPR003615">
    <property type="entry name" value="HNH_nuc"/>
</dbReference>
<gene>
    <name evidence="3" type="ORF">K8F61_05255</name>
</gene>
<evidence type="ECO:0000313" key="3">
    <source>
        <dbReference type="EMBL" id="UGS27597.1"/>
    </source>
</evidence>
<dbReference type="Pfam" id="PF13392">
    <property type="entry name" value="HNH_3"/>
    <property type="match status" value="1"/>
</dbReference>
<organism evidence="3 4">
    <name type="scientific">Microbacterium resistens</name>
    <dbReference type="NCBI Taxonomy" id="156977"/>
    <lineage>
        <taxon>Bacteria</taxon>
        <taxon>Bacillati</taxon>
        <taxon>Actinomycetota</taxon>
        <taxon>Actinomycetes</taxon>
        <taxon>Micrococcales</taxon>
        <taxon>Microbacteriaceae</taxon>
        <taxon>Microbacterium</taxon>
    </lineage>
</organism>
<accession>A0ABY3RUT3</accession>
<dbReference type="RefSeq" id="WP_231820929.1">
    <property type="nucleotide sequence ID" value="NZ_CP082781.1"/>
</dbReference>
<keyword evidence="3" id="KW-0255">Endonuclease</keyword>
<keyword evidence="4" id="KW-1185">Reference proteome</keyword>
<dbReference type="Pfam" id="PF07463">
    <property type="entry name" value="NUMOD4"/>
    <property type="match status" value="1"/>
</dbReference>